<accession>A0AAF1B295</accession>
<dbReference type="AlphaFoldDB" id="A0AAF1B295"/>
<organism evidence="1 2">
    <name type="scientific">Daucus carota subsp. sativus</name>
    <name type="common">Carrot</name>
    <dbReference type="NCBI Taxonomy" id="79200"/>
    <lineage>
        <taxon>Eukaryota</taxon>
        <taxon>Viridiplantae</taxon>
        <taxon>Streptophyta</taxon>
        <taxon>Embryophyta</taxon>
        <taxon>Tracheophyta</taxon>
        <taxon>Spermatophyta</taxon>
        <taxon>Magnoliopsida</taxon>
        <taxon>eudicotyledons</taxon>
        <taxon>Gunneridae</taxon>
        <taxon>Pentapetalae</taxon>
        <taxon>asterids</taxon>
        <taxon>campanulids</taxon>
        <taxon>Apiales</taxon>
        <taxon>Apiaceae</taxon>
        <taxon>Apioideae</taxon>
        <taxon>Scandiceae</taxon>
        <taxon>Daucinae</taxon>
        <taxon>Daucus</taxon>
        <taxon>Daucus sect. Daucus</taxon>
    </lineage>
</organism>
<dbReference type="Proteomes" id="UP000077755">
    <property type="component" value="Chromosome 6"/>
</dbReference>
<gene>
    <name evidence="1" type="ORF">DCAR_0623322</name>
</gene>
<sequence length="59" mass="6868">MKTPDRPDFPKCPPPAPLLLFLSESGFFNKTPTETKAKGESRRWTYRTEIRSHINILIH</sequence>
<keyword evidence="2" id="KW-1185">Reference proteome</keyword>
<evidence type="ECO:0000313" key="1">
    <source>
        <dbReference type="EMBL" id="WOH03919.1"/>
    </source>
</evidence>
<reference evidence="1" key="2">
    <citation type="submission" date="2022-03" db="EMBL/GenBank/DDBJ databases">
        <title>Draft title - Genomic analysis of global carrot germplasm unveils the trajectory of domestication and the origin of high carotenoid orange carrot.</title>
        <authorList>
            <person name="Iorizzo M."/>
            <person name="Ellison S."/>
            <person name="Senalik D."/>
            <person name="Macko-Podgorni A."/>
            <person name="Grzebelus D."/>
            <person name="Bostan H."/>
            <person name="Rolling W."/>
            <person name="Curaba J."/>
            <person name="Simon P."/>
        </authorList>
    </citation>
    <scope>NUCLEOTIDE SEQUENCE</scope>
    <source>
        <tissue evidence="1">Leaf</tissue>
    </source>
</reference>
<evidence type="ECO:0000313" key="2">
    <source>
        <dbReference type="Proteomes" id="UP000077755"/>
    </source>
</evidence>
<reference evidence="1" key="1">
    <citation type="journal article" date="2016" name="Nat. Genet.">
        <title>A high-quality carrot genome assembly provides new insights into carotenoid accumulation and asterid genome evolution.</title>
        <authorList>
            <person name="Iorizzo M."/>
            <person name="Ellison S."/>
            <person name="Senalik D."/>
            <person name="Zeng P."/>
            <person name="Satapoomin P."/>
            <person name="Huang J."/>
            <person name="Bowman M."/>
            <person name="Iovene M."/>
            <person name="Sanseverino W."/>
            <person name="Cavagnaro P."/>
            <person name="Yildiz M."/>
            <person name="Macko-Podgorni A."/>
            <person name="Moranska E."/>
            <person name="Grzebelus E."/>
            <person name="Grzebelus D."/>
            <person name="Ashrafi H."/>
            <person name="Zheng Z."/>
            <person name="Cheng S."/>
            <person name="Spooner D."/>
            <person name="Van Deynze A."/>
            <person name="Simon P."/>
        </authorList>
    </citation>
    <scope>NUCLEOTIDE SEQUENCE</scope>
    <source>
        <tissue evidence="1">Leaf</tissue>
    </source>
</reference>
<name>A0AAF1B295_DAUCS</name>
<dbReference type="EMBL" id="CP093348">
    <property type="protein sequence ID" value="WOH03919.1"/>
    <property type="molecule type" value="Genomic_DNA"/>
</dbReference>
<protein>
    <submittedName>
        <fullName evidence="1">Uncharacterized protein</fullName>
    </submittedName>
</protein>
<proteinExistence type="predicted"/>